<comment type="caution">
    <text evidence="1">The sequence shown here is derived from an EMBL/GenBank/DDBJ whole genome shotgun (WGS) entry which is preliminary data.</text>
</comment>
<reference evidence="1" key="1">
    <citation type="submission" date="2022-07" db="EMBL/GenBank/DDBJ databases">
        <title>Chromosome-level genome of Muraenolepis orangiensis.</title>
        <authorList>
            <person name="Kim J."/>
        </authorList>
    </citation>
    <scope>NUCLEOTIDE SEQUENCE</scope>
    <source>
        <strain evidence="1">KU_S4_2022</strain>
        <tissue evidence="1">Muscle</tissue>
    </source>
</reference>
<dbReference type="OrthoDB" id="8693905at2759"/>
<dbReference type="EMBL" id="JANIIK010000038">
    <property type="protein sequence ID" value="KAJ3610909.1"/>
    <property type="molecule type" value="Genomic_DNA"/>
</dbReference>
<organism evidence="1 2">
    <name type="scientific">Muraenolepis orangiensis</name>
    <name type="common">Patagonian moray cod</name>
    <dbReference type="NCBI Taxonomy" id="630683"/>
    <lineage>
        <taxon>Eukaryota</taxon>
        <taxon>Metazoa</taxon>
        <taxon>Chordata</taxon>
        <taxon>Craniata</taxon>
        <taxon>Vertebrata</taxon>
        <taxon>Euteleostomi</taxon>
        <taxon>Actinopterygii</taxon>
        <taxon>Neopterygii</taxon>
        <taxon>Teleostei</taxon>
        <taxon>Neoteleostei</taxon>
        <taxon>Acanthomorphata</taxon>
        <taxon>Zeiogadaria</taxon>
        <taxon>Gadariae</taxon>
        <taxon>Gadiformes</taxon>
        <taxon>Muraenolepidoidei</taxon>
        <taxon>Muraenolepididae</taxon>
        <taxon>Muraenolepis</taxon>
    </lineage>
</organism>
<evidence type="ECO:0000313" key="1">
    <source>
        <dbReference type="EMBL" id="KAJ3610909.1"/>
    </source>
</evidence>
<protein>
    <submittedName>
        <fullName evidence="1">Uncharacterized protein</fullName>
    </submittedName>
</protein>
<sequence>MLVVPEHTYPLICVAVTKGTELSQVVRFGTVNPNATASWFTETGKTFLSSSRTPLLLPWFTWSELLLLDHGLHLTLW</sequence>
<dbReference type="Proteomes" id="UP001148018">
    <property type="component" value="Unassembled WGS sequence"/>
</dbReference>
<name>A0A9Q0EPI4_9TELE</name>
<dbReference type="AlphaFoldDB" id="A0A9Q0EPI4"/>
<evidence type="ECO:0000313" key="2">
    <source>
        <dbReference type="Proteomes" id="UP001148018"/>
    </source>
</evidence>
<proteinExistence type="predicted"/>
<keyword evidence="2" id="KW-1185">Reference proteome</keyword>
<gene>
    <name evidence="1" type="ORF">NHX12_022999</name>
</gene>
<accession>A0A9Q0EPI4</accession>